<dbReference type="EMBL" id="ML976660">
    <property type="protein sequence ID" value="KAF1978679.1"/>
    <property type="molecule type" value="Genomic_DNA"/>
</dbReference>
<dbReference type="OrthoDB" id="3795213at2759"/>
<gene>
    <name evidence="1" type="ORF">BU23DRAFT_449462</name>
</gene>
<evidence type="ECO:0000313" key="2">
    <source>
        <dbReference type="Proteomes" id="UP000800036"/>
    </source>
</evidence>
<keyword evidence="2" id="KW-1185">Reference proteome</keyword>
<dbReference type="Proteomes" id="UP000800036">
    <property type="component" value="Unassembled WGS sequence"/>
</dbReference>
<proteinExistence type="predicted"/>
<name>A0A6A5VQ37_9PLEO</name>
<evidence type="ECO:0000313" key="1">
    <source>
        <dbReference type="EMBL" id="KAF1978679.1"/>
    </source>
</evidence>
<reference evidence="1" key="1">
    <citation type="journal article" date="2020" name="Stud. Mycol.">
        <title>101 Dothideomycetes genomes: a test case for predicting lifestyles and emergence of pathogens.</title>
        <authorList>
            <person name="Haridas S."/>
            <person name="Albert R."/>
            <person name="Binder M."/>
            <person name="Bloem J."/>
            <person name="Labutti K."/>
            <person name="Salamov A."/>
            <person name="Andreopoulos B."/>
            <person name="Baker S."/>
            <person name="Barry K."/>
            <person name="Bills G."/>
            <person name="Bluhm B."/>
            <person name="Cannon C."/>
            <person name="Castanera R."/>
            <person name="Culley D."/>
            <person name="Daum C."/>
            <person name="Ezra D."/>
            <person name="Gonzalez J."/>
            <person name="Henrissat B."/>
            <person name="Kuo A."/>
            <person name="Liang C."/>
            <person name="Lipzen A."/>
            <person name="Lutzoni F."/>
            <person name="Magnuson J."/>
            <person name="Mondo S."/>
            <person name="Nolan M."/>
            <person name="Ohm R."/>
            <person name="Pangilinan J."/>
            <person name="Park H.-J."/>
            <person name="Ramirez L."/>
            <person name="Alfaro M."/>
            <person name="Sun H."/>
            <person name="Tritt A."/>
            <person name="Yoshinaga Y."/>
            <person name="Zwiers L.-H."/>
            <person name="Turgeon B."/>
            <person name="Goodwin S."/>
            <person name="Spatafora J."/>
            <person name="Crous P."/>
            <person name="Grigoriev I."/>
        </authorList>
    </citation>
    <scope>NUCLEOTIDE SEQUENCE</scope>
    <source>
        <strain evidence="1">CBS 107.79</strain>
    </source>
</reference>
<protein>
    <submittedName>
        <fullName evidence="1">Uncharacterized protein</fullName>
    </submittedName>
</protein>
<dbReference type="AlphaFoldDB" id="A0A6A5VQ37"/>
<organism evidence="1 2">
    <name type="scientific">Bimuria novae-zelandiae CBS 107.79</name>
    <dbReference type="NCBI Taxonomy" id="1447943"/>
    <lineage>
        <taxon>Eukaryota</taxon>
        <taxon>Fungi</taxon>
        <taxon>Dikarya</taxon>
        <taxon>Ascomycota</taxon>
        <taxon>Pezizomycotina</taxon>
        <taxon>Dothideomycetes</taxon>
        <taxon>Pleosporomycetidae</taxon>
        <taxon>Pleosporales</taxon>
        <taxon>Massarineae</taxon>
        <taxon>Didymosphaeriaceae</taxon>
        <taxon>Bimuria</taxon>
    </lineage>
</organism>
<feature type="non-terminal residue" evidence="1">
    <location>
        <position position="1"/>
    </location>
</feature>
<accession>A0A6A5VQ37</accession>
<sequence>PLDVVLFAPLAAEYSRELDRRLQRSQGLATSKKDSFFEVFWEAWSSTMKPELILKRFQATGVWPMDAQVVLIRFSNYTLRQGKALKLR</sequence>